<dbReference type="Pfam" id="PF01695">
    <property type="entry name" value="IstB_IS21"/>
    <property type="match status" value="1"/>
</dbReference>
<feature type="domain" description="AAA+ ATPase" evidence="1">
    <location>
        <begin position="95"/>
        <end position="233"/>
    </location>
</feature>
<organism evidence="2 3">
    <name type="scientific">Streptomyces actuosus</name>
    <dbReference type="NCBI Taxonomy" id="1885"/>
    <lineage>
        <taxon>Bacteria</taxon>
        <taxon>Bacillati</taxon>
        <taxon>Actinomycetota</taxon>
        <taxon>Actinomycetes</taxon>
        <taxon>Kitasatosporales</taxon>
        <taxon>Streptomycetaceae</taxon>
        <taxon>Streptomyces</taxon>
    </lineage>
</organism>
<dbReference type="InterPro" id="IPR027417">
    <property type="entry name" value="P-loop_NTPase"/>
</dbReference>
<dbReference type="Gene3D" id="3.40.50.300">
    <property type="entry name" value="P-loop containing nucleotide triphosphate hydrolases"/>
    <property type="match status" value="1"/>
</dbReference>
<keyword evidence="2" id="KW-0067">ATP-binding</keyword>
<dbReference type="PANTHER" id="PTHR30050:SF4">
    <property type="entry name" value="ATP-BINDING PROTEIN RV3427C IN INSERTION SEQUENCE-RELATED"/>
    <property type="match status" value="1"/>
</dbReference>
<comment type="caution">
    <text evidence="2">The sequence shown here is derived from an EMBL/GenBank/DDBJ whole genome shotgun (WGS) entry which is preliminary data.</text>
</comment>
<dbReference type="PANTHER" id="PTHR30050">
    <property type="entry name" value="CHROMOSOMAL REPLICATION INITIATOR PROTEIN DNAA"/>
    <property type="match status" value="1"/>
</dbReference>
<dbReference type="RefSeq" id="WP_205381338.1">
    <property type="nucleotide sequence ID" value="NZ_JAFFZS010000002.1"/>
</dbReference>
<reference evidence="2 3" key="1">
    <citation type="submission" date="2021-02" db="EMBL/GenBank/DDBJ databases">
        <title>Whole genome sequencing of Streptomyces actuosus VRA1.</title>
        <authorList>
            <person name="Sen G."/>
            <person name="Sen A."/>
        </authorList>
    </citation>
    <scope>NUCLEOTIDE SEQUENCE [LARGE SCALE GENOMIC DNA]</scope>
    <source>
        <strain evidence="2 3">VRA1</strain>
    </source>
</reference>
<dbReference type="EMBL" id="JAFFZS010000002">
    <property type="protein sequence ID" value="MBN0043096.1"/>
    <property type="molecule type" value="Genomic_DNA"/>
</dbReference>
<evidence type="ECO:0000313" key="3">
    <source>
        <dbReference type="Proteomes" id="UP000788262"/>
    </source>
</evidence>
<keyword evidence="2" id="KW-0547">Nucleotide-binding</keyword>
<evidence type="ECO:0000259" key="1">
    <source>
        <dbReference type="SMART" id="SM00382"/>
    </source>
</evidence>
<evidence type="ECO:0000313" key="2">
    <source>
        <dbReference type="EMBL" id="MBN0043096.1"/>
    </source>
</evidence>
<dbReference type="SUPFAM" id="SSF52540">
    <property type="entry name" value="P-loop containing nucleoside triphosphate hydrolases"/>
    <property type="match status" value="1"/>
</dbReference>
<name>A0ABS2VJ25_STRAS</name>
<proteinExistence type="predicted"/>
<dbReference type="GO" id="GO:0005524">
    <property type="term" value="F:ATP binding"/>
    <property type="evidence" value="ECO:0007669"/>
    <property type="project" value="UniProtKB-KW"/>
</dbReference>
<dbReference type="InterPro" id="IPR002611">
    <property type="entry name" value="IstB_ATP-bd"/>
</dbReference>
<accession>A0ABS2VJ25</accession>
<sequence length="251" mass="27041">MTDPQPIGSASALDHLNERLAAHLAARGLSPVEPGPIDDGPVPGMPGHPEFHRQNRIDFALARWRTATPPRYQHSDASHPDVKAWAAAVAAEPDAAGSLLITGTTGTGKTHQAYGALRLVAESGPRDFRMLATTAADMYGRLRPGGSERTAEDELKRLCDIPLLLLDDLGSAKASEWTEEITYRLINGRYNQCLPTVFTSNLPTRAPRDENGRPIAPDLAAALGERIVSRLAEMTTVVPMTGDDLRRRGAA</sequence>
<dbReference type="InterPro" id="IPR003593">
    <property type="entry name" value="AAA+_ATPase"/>
</dbReference>
<keyword evidence="3" id="KW-1185">Reference proteome</keyword>
<dbReference type="Proteomes" id="UP000788262">
    <property type="component" value="Unassembled WGS sequence"/>
</dbReference>
<protein>
    <submittedName>
        <fullName evidence="2">ATP-binding protein</fullName>
    </submittedName>
</protein>
<gene>
    <name evidence="2" type="ORF">JS756_02995</name>
</gene>
<dbReference type="SMART" id="SM00382">
    <property type="entry name" value="AAA"/>
    <property type="match status" value="1"/>
</dbReference>